<keyword evidence="1" id="KW-0732">Signal</keyword>
<dbReference type="RefSeq" id="WP_303764626.1">
    <property type="nucleotide sequence ID" value="NZ_JABZGR010000034.1"/>
</dbReference>
<dbReference type="EMBL" id="JABZGR010000034">
    <property type="protein sequence ID" value="MBF0971032.1"/>
    <property type="molecule type" value="Genomic_DNA"/>
</dbReference>
<proteinExistence type="predicted"/>
<sequence length="167" mass="18282">MKQIRLLSLCLLLCTVFASLKAQVNTQFDGDYSGTAYNIKMKGKLKPSQKMVFRLHNGVLTGAVPKIGKMPGTILFSIKGISISSDGTMKTSAPNAGSIKMMKLFNSTLYWDNTVKNEAPFYSHVQQVDGTNVLTLRLNIYSKAVGLFRVPASVSFKGKSQRPAAKK</sequence>
<protein>
    <recommendedName>
        <fullName evidence="4">Lipocalin-like domain-containing protein</fullName>
    </recommendedName>
</protein>
<comment type="caution">
    <text evidence="2">The sequence shown here is derived from an EMBL/GenBank/DDBJ whole genome shotgun (WGS) entry which is preliminary data.</text>
</comment>
<gene>
    <name evidence="2" type="ORF">HXK21_08340</name>
</gene>
<dbReference type="AlphaFoldDB" id="A0A929S057"/>
<dbReference type="Proteomes" id="UP000704068">
    <property type="component" value="Unassembled WGS sequence"/>
</dbReference>
<feature type="signal peptide" evidence="1">
    <location>
        <begin position="1"/>
        <end position="22"/>
    </location>
</feature>
<name>A0A929S057_9BACT</name>
<evidence type="ECO:0008006" key="4">
    <source>
        <dbReference type="Google" id="ProtNLM"/>
    </source>
</evidence>
<feature type="chain" id="PRO_5037068549" description="Lipocalin-like domain-containing protein" evidence="1">
    <location>
        <begin position="23"/>
        <end position="167"/>
    </location>
</feature>
<accession>A0A929S057</accession>
<evidence type="ECO:0000313" key="3">
    <source>
        <dbReference type="Proteomes" id="UP000704068"/>
    </source>
</evidence>
<reference evidence="2" key="1">
    <citation type="submission" date="2020-04" db="EMBL/GenBank/DDBJ databases">
        <title>Deep metagenomics examines the oral microbiome during advanced dental caries in children, revealing novel taxa and co-occurrences with host molecules.</title>
        <authorList>
            <person name="Baker J.L."/>
            <person name="Morton J.T."/>
            <person name="Dinis M."/>
            <person name="Alvarez R."/>
            <person name="Tran N.C."/>
            <person name="Knight R."/>
            <person name="Edlund A."/>
        </authorList>
    </citation>
    <scope>NUCLEOTIDE SEQUENCE</scope>
    <source>
        <strain evidence="2">JCVI_34_bin.1</strain>
    </source>
</reference>
<organism evidence="2 3">
    <name type="scientific">Alloprevotella tannerae</name>
    <dbReference type="NCBI Taxonomy" id="76122"/>
    <lineage>
        <taxon>Bacteria</taxon>
        <taxon>Pseudomonadati</taxon>
        <taxon>Bacteroidota</taxon>
        <taxon>Bacteroidia</taxon>
        <taxon>Bacteroidales</taxon>
        <taxon>Prevotellaceae</taxon>
        <taxon>Alloprevotella</taxon>
    </lineage>
</organism>
<evidence type="ECO:0000256" key="1">
    <source>
        <dbReference type="SAM" id="SignalP"/>
    </source>
</evidence>
<evidence type="ECO:0000313" key="2">
    <source>
        <dbReference type="EMBL" id="MBF0971032.1"/>
    </source>
</evidence>